<feature type="compositionally biased region" description="Polar residues" evidence="1">
    <location>
        <begin position="1"/>
        <end position="22"/>
    </location>
</feature>
<proteinExistence type="predicted"/>
<gene>
    <name evidence="2" type="ORF">LSALG_LOCUS683</name>
</gene>
<accession>A0AA35XYI3</accession>
<protein>
    <submittedName>
        <fullName evidence="2">Uncharacterized protein</fullName>
    </submittedName>
</protein>
<feature type="compositionally biased region" description="Polar residues" evidence="1">
    <location>
        <begin position="37"/>
        <end position="48"/>
    </location>
</feature>
<evidence type="ECO:0000256" key="1">
    <source>
        <dbReference type="SAM" id="MobiDB-lite"/>
    </source>
</evidence>
<feature type="region of interest" description="Disordered" evidence="1">
    <location>
        <begin position="1"/>
        <end position="48"/>
    </location>
</feature>
<dbReference type="Proteomes" id="UP001177003">
    <property type="component" value="Chromosome 0"/>
</dbReference>
<evidence type="ECO:0000313" key="2">
    <source>
        <dbReference type="EMBL" id="CAI9259814.1"/>
    </source>
</evidence>
<keyword evidence="3" id="KW-1185">Reference proteome</keyword>
<name>A0AA35XYI3_LACSI</name>
<evidence type="ECO:0000313" key="3">
    <source>
        <dbReference type="Proteomes" id="UP001177003"/>
    </source>
</evidence>
<sequence>MACKPQTTTPRNQEDSQSQTVSEVPIQKEAHNEEDVTSQPKVSKPTTMNPVVTYEIPTSVPMTKELFQSFSVHSHTATISTPITIAQCLSVSLGVSQTQTPLFTDSITTTTSTTVETPVTINASDAGQELRVSQSVIQLYPFLLSARMMPRSMTDIMTTSQDSPTVHSTFVQ</sequence>
<reference evidence="2" key="1">
    <citation type="submission" date="2023-04" db="EMBL/GenBank/DDBJ databases">
        <authorList>
            <person name="Vijverberg K."/>
            <person name="Xiong W."/>
            <person name="Schranz E."/>
        </authorList>
    </citation>
    <scope>NUCLEOTIDE SEQUENCE</scope>
</reference>
<dbReference type="AlphaFoldDB" id="A0AA35XYI3"/>
<dbReference type="EMBL" id="OX465086">
    <property type="protein sequence ID" value="CAI9259814.1"/>
    <property type="molecule type" value="Genomic_DNA"/>
</dbReference>
<organism evidence="2 3">
    <name type="scientific">Lactuca saligna</name>
    <name type="common">Willowleaf lettuce</name>
    <dbReference type="NCBI Taxonomy" id="75948"/>
    <lineage>
        <taxon>Eukaryota</taxon>
        <taxon>Viridiplantae</taxon>
        <taxon>Streptophyta</taxon>
        <taxon>Embryophyta</taxon>
        <taxon>Tracheophyta</taxon>
        <taxon>Spermatophyta</taxon>
        <taxon>Magnoliopsida</taxon>
        <taxon>eudicotyledons</taxon>
        <taxon>Gunneridae</taxon>
        <taxon>Pentapetalae</taxon>
        <taxon>asterids</taxon>
        <taxon>campanulids</taxon>
        <taxon>Asterales</taxon>
        <taxon>Asteraceae</taxon>
        <taxon>Cichorioideae</taxon>
        <taxon>Cichorieae</taxon>
        <taxon>Lactucinae</taxon>
        <taxon>Lactuca</taxon>
    </lineage>
</organism>